<dbReference type="InterPro" id="IPR018062">
    <property type="entry name" value="HTH_AraC-typ_CS"/>
</dbReference>
<dbReference type="InterPro" id="IPR018060">
    <property type="entry name" value="HTH_AraC"/>
</dbReference>
<dbReference type="GO" id="GO:0043565">
    <property type="term" value="F:sequence-specific DNA binding"/>
    <property type="evidence" value="ECO:0007669"/>
    <property type="project" value="InterPro"/>
</dbReference>
<keyword evidence="6" id="KW-1185">Reference proteome</keyword>
<dbReference type="InterPro" id="IPR050204">
    <property type="entry name" value="AraC_XylS_family_regulators"/>
</dbReference>
<evidence type="ECO:0000313" key="6">
    <source>
        <dbReference type="Proteomes" id="UP000266568"/>
    </source>
</evidence>
<dbReference type="PROSITE" id="PS00041">
    <property type="entry name" value="HTH_ARAC_FAMILY_1"/>
    <property type="match status" value="1"/>
</dbReference>
<evidence type="ECO:0000256" key="1">
    <source>
        <dbReference type="ARBA" id="ARBA00023015"/>
    </source>
</evidence>
<reference evidence="5 6" key="1">
    <citation type="submission" date="2018-08" db="EMBL/GenBank/DDBJ databases">
        <title>Genomic Encyclopedia of Type Strains, Phase IV (KMG-IV): sequencing the most valuable type-strain genomes for metagenomic binning, comparative biology and taxonomic classification.</title>
        <authorList>
            <person name="Goeker M."/>
        </authorList>
    </citation>
    <scope>NUCLEOTIDE SEQUENCE [LARGE SCALE GENOMIC DNA]</scope>
    <source>
        <strain evidence="5 6">DSM 25527</strain>
    </source>
</reference>
<feature type="domain" description="HTH araC/xylS-type" evidence="4">
    <location>
        <begin position="33"/>
        <end position="131"/>
    </location>
</feature>
<protein>
    <submittedName>
        <fullName evidence="5">AraC-like DNA-binding protein</fullName>
    </submittedName>
</protein>
<dbReference type="PROSITE" id="PS01124">
    <property type="entry name" value="HTH_ARAC_FAMILY_2"/>
    <property type="match status" value="1"/>
</dbReference>
<organism evidence="5 6">
    <name type="scientific">Hephaestia caeni</name>
    <dbReference type="NCBI Taxonomy" id="645617"/>
    <lineage>
        <taxon>Bacteria</taxon>
        <taxon>Pseudomonadati</taxon>
        <taxon>Pseudomonadota</taxon>
        <taxon>Alphaproteobacteria</taxon>
        <taxon>Sphingomonadales</taxon>
        <taxon>Sphingomonadaceae</taxon>
        <taxon>Hephaestia</taxon>
    </lineage>
</organism>
<dbReference type="EMBL" id="QXDC01000002">
    <property type="protein sequence ID" value="RIA45965.1"/>
    <property type="molecule type" value="Genomic_DNA"/>
</dbReference>
<dbReference type="Proteomes" id="UP000266568">
    <property type="component" value="Unassembled WGS sequence"/>
</dbReference>
<dbReference type="SMART" id="SM00342">
    <property type="entry name" value="HTH_ARAC"/>
    <property type="match status" value="1"/>
</dbReference>
<dbReference type="InterPro" id="IPR009057">
    <property type="entry name" value="Homeodomain-like_sf"/>
</dbReference>
<name>A0A397PFF5_9SPHN</name>
<evidence type="ECO:0000256" key="3">
    <source>
        <dbReference type="ARBA" id="ARBA00023163"/>
    </source>
</evidence>
<dbReference type="AlphaFoldDB" id="A0A397PFF5"/>
<evidence type="ECO:0000313" key="5">
    <source>
        <dbReference type="EMBL" id="RIA45965.1"/>
    </source>
</evidence>
<dbReference type="PANTHER" id="PTHR46796:SF14">
    <property type="entry name" value="TRANSCRIPTIONAL REGULATORY PROTEIN"/>
    <property type="match status" value="1"/>
</dbReference>
<dbReference type="PANTHER" id="PTHR46796">
    <property type="entry name" value="HTH-TYPE TRANSCRIPTIONAL ACTIVATOR RHAS-RELATED"/>
    <property type="match status" value="1"/>
</dbReference>
<keyword evidence="1" id="KW-0805">Transcription regulation</keyword>
<dbReference type="Pfam" id="PF12833">
    <property type="entry name" value="HTH_18"/>
    <property type="match status" value="1"/>
</dbReference>
<sequence length="151" mass="16533">MDETGIDLDVLSVSNVGAALPSSAARLAPWQVKLAKKGMAEQIATGMRIADIAVHLDLSVTHFSKAFRNSVGVAPYRWFLNAKIAHALHLLAETRWSLAEIANACGFSSQGHFSKSFSDITGISPTQWRRRHREASLQPRAGQTVKVIHEM</sequence>
<evidence type="ECO:0000256" key="2">
    <source>
        <dbReference type="ARBA" id="ARBA00023125"/>
    </source>
</evidence>
<keyword evidence="2 5" id="KW-0238">DNA-binding</keyword>
<proteinExistence type="predicted"/>
<keyword evidence="3" id="KW-0804">Transcription</keyword>
<dbReference type="GO" id="GO:0003700">
    <property type="term" value="F:DNA-binding transcription factor activity"/>
    <property type="evidence" value="ECO:0007669"/>
    <property type="project" value="InterPro"/>
</dbReference>
<evidence type="ECO:0000259" key="4">
    <source>
        <dbReference type="PROSITE" id="PS01124"/>
    </source>
</evidence>
<gene>
    <name evidence="5" type="ORF">DFR49_0494</name>
</gene>
<comment type="caution">
    <text evidence="5">The sequence shown here is derived from an EMBL/GenBank/DDBJ whole genome shotgun (WGS) entry which is preliminary data.</text>
</comment>
<accession>A0A397PFF5</accession>
<dbReference type="Gene3D" id="1.10.10.60">
    <property type="entry name" value="Homeodomain-like"/>
    <property type="match status" value="2"/>
</dbReference>
<dbReference type="PRINTS" id="PR00032">
    <property type="entry name" value="HTHARAC"/>
</dbReference>
<dbReference type="SUPFAM" id="SSF46689">
    <property type="entry name" value="Homeodomain-like"/>
    <property type="match status" value="2"/>
</dbReference>
<dbReference type="InterPro" id="IPR020449">
    <property type="entry name" value="Tscrpt_reg_AraC-type_HTH"/>
</dbReference>